<comment type="catalytic activity">
    <reaction evidence="1">
        <text>RNA(n) + a ribonucleoside 5'-triphosphate = RNA(n+1) + diphosphate</text>
        <dbReference type="Rhea" id="RHEA:21248"/>
        <dbReference type="Rhea" id="RHEA-COMP:14527"/>
        <dbReference type="Rhea" id="RHEA-COMP:17342"/>
        <dbReference type="ChEBI" id="CHEBI:33019"/>
        <dbReference type="ChEBI" id="CHEBI:61557"/>
        <dbReference type="ChEBI" id="CHEBI:140395"/>
        <dbReference type="EC" id="2.7.7.48"/>
    </reaction>
</comment>
<accession>K5WCG5</accession>
<keyword evidence="1" id="KW-0548">Nucleotidyltransferase</keyword>
<dbReference type="GO" id="GO:0031380">
    <property type="term" value="C:nuclear RNA-directed RNA polymerase complex"/>
    <property type="evidence" value="ECO:0007669"/>
    <property type="project" value="TreeGrafter"/>
</dbReference>
<dbReference type="GO" id="GO:0003968">
    <property type="term" value="F:RNA-directed RNA polymerase activity"/>
    <property type="evidence" value="ECO:0007669"/>
    <property type="project" value="UniProtKB-KW"/>
</dbReference>
<keyword evidence="1" id="KW-0696">RNA-directed RNA polymerase</keyword>
<dbReference type="EMBL" id="JH930468">
    <property type="protein sequence ID" value="EKM61658.1"/>
    <property type="molecule type" value="Genomic_DNA"/>
</dbReference>
<protein>
    <recommendedName>
        <fullName evidence="1">RNA-dependent RNA polymerase</fullName>
        <ecNumber evidence="1">2.7.7.48</ecNumber>
    </recommendedName>
</protein>
<dbReference type="KEGG" id="pco:PHACADRAFT_135496"/>
<evidence type="ECO:0000256" key="2">
    <source>
        <dbReference type="SAM" id="MobiDB-lite"/>
    </source>
</evidence>
<dbReference type="PANTHER" id="PTHR23079:SF14">
    <property type="entry name" value="RNA-DEPENDENT RNA POLYMERASE"/>
    <property type="match status" value="1"/>
</dbReference>
<dbReference type="InParanoid" id="K5WCG5"/>
<dbReference type="Proteomes" id="UP000008370">
    <property type="component" value="Unassembled WGS sequence"/>
</dbReference>
<dbReference type="InterPro" id="IPR007855">
    <property type="entry name" value="RDRP"/>
</dbReference>
<dbReference type="RefSeq" id="XP_007391062.1">
    <property type="nucleotide sequence ID" value="XM_007391000.1"/>
</dbReference>
<dbReference type="AlphaFoldDB" id="K5WCG5"/>
<evidence type="ECO:0000313" key="4">
    <source>
        <dbReference type="EMBL" id="EKM61658.1"/>
    </source>
</evidence>
<gene>
    <name evidence="4" type="ORF">PHACADRAFT_135496</name>
</gene>
<dbReference type="OrthoDB" id="10055769at2759"/>
<organism evidence="4 5">
    <name type="scientific">Phanerochaete carnosa (strain HHB-10118-sp)</name>
    <name type="common">White-rot fungus</name>
    <name type="synonym">Peniophora carnosa</name>
    <dbReference type="NCBI Taxonomy" id="650164"/>
    <lineage>
        <taxon>Eukaryota</taxon>
        <taxon>Fungi</taxon>
        <taxon>Dikarya</taxon>
        <taxon>Basidiomycota</taxon>
        <taxon>Agaricomycotina</taxon>
        <taxon>Agaricomycetes</taxon>
        <taxon>Polyporales</taxon>
        <taxon>Phanerochaetaceae</taxon>
        <taxon>Phanerochaete</taxon>
    </lineage>
</organism>
<dbReference type="GeneID" id="18908335"/>
<dbReference type="GO" id="GO:0003723">
    <property type="term" value="F:RNA binding"/>
    <property type="evidence" value="ECO:0007669"/>
    <property type="project" value="UniProtKB-KW"/>
</dbReference>
<dbReference type="EC" id="2.7.7.48" evidence="1"/>
<dbReference type="GO" id="GO:0030422">
    <property type="term" value="P:siRNA processing"/>
    <property type="evidence" value="ECO:0007669"/>
    <property type="project" value="TreeGrafter"/>
</dbReference>
<feature type="domain" description="RDRP core" evidence="3">
    <location>
        <begin position="54"/>
        <end position="685"/>
    </location>
</feature>
<dbReference type="InterPro" id="IPR057596">
    <property type="entry name" value="RDRP_core"/>
</dbReference>
<evidence type="ECO:0000313" key="5">
    <source>
        <dbReference type="Proteomes" id="UP000008370"/>
    </source>
</evidence>
<comment type="similarity">
    <text evidence="1">Belongs to the RdRP family.</text>
</comment>
<proteinExistence type="inferred from homology"/>
<keyword evidence="1" id="KW-0808">Transferase</keyword>
<feature type="region of interest" description="Disordered" evidence="2">
    <location>
        <begin position="385"/>
        <end position="404"/>
    </location>
</feature>
<keyword evidence="1" id="KW-0694">RNA-binding</keyword>
<evidence type="ECO:0000256" key="1">
    <source>
        <dbReference type="RuleBase" id="RU363098"/>
    </source>
</evidence>
<keyword evidence="5" id="KW-1185">Reference proteome</keyword>
<evidence type="ECO:0000259" key="3">
    <source>
        <dbReference type="Pfam" id="PF05183"/>
    </source>
</evidence>
<reference evidence="4 5" key="1">
    <citation type="journal article" date="2012" name="BMC Genomics">
        <title>Comparative genomics of the white-rot fungi, Phanerochaete carnosa and P. chrysosporium, to elucidate the genetic basis of the distinct wood types they colonize.</title>
        <authorList>
            <person name="Suzuki H."/>
            <person name="MacDonald J."/>
            <person name="Syed K."/>
            <person name="Salamov A."/>
            <person name="Hori C."/>
            <person name="Aerts A."/>
            <person name="Henrissat B."/>
            <person name="Wiebenga A."/>
            <person name="vanKuyk P.A."/>
            <person name="Barry K."/>
            <person name="Lindquist E."/>
            <person name="LaButti K."/>
            <person name="Lapidus A."/>
            <person name="Lucas S."/>
            <person name="Coutinho P."/>
            <person name="Gong Y."/>
            <person name="Samejima M."/>
            <person name="Mahadevan R."/>
            <person name="Abou-Zaid M."/>
            <person name="de Vries R.P."/>
            <person name="Igarashi K."/>
            <person name="Yadav J.S."/>
            <person name="Grigoriev I.V."/>
            <person name="Master E.R."/>
        </authorList>
    </citation>
    <scope>NUCLEOTIDE SEQUENCE [LARGE SCALE GENOMIC DNA]</scope>
    <source>
        <strain evidence="4 5">HHB-10118-sp</strain>
    </source>
</reference>
<dbReference type="HOGENOM" id="CLU_003387_0_0_1"/>
<feature type="compositionally biased region" description="Acidic residues" evidence="2">
    <location>
        <begin position="389"/>
        <end position="403"/>
    </location>
</feature>
<dbReference type="Pfam" id="PF05183">
    <property type="entry name" value="RdRP"/>
    <property type="match status" value="1"/>
</dbReference>
<dbReference type="PANTHER" id="PTHR23079">
    <property type="entry name" value="RNA-DEPENDENT RNA POLYMERASE"/>
    <property type="match status" value="1"/>
</dbReference>
<sequence length="913" mass="102531">MNCRQELDCEQSALVENQDRGLGLKGEWSGVPSWYGGKIQQTCHLQRVSEATFKLTLGKMEMRRSHRFARFLGSRRLLQIKLPESFSDRTAEKEFLNQKFVLCGRVFQVFAAKEEKAYAMEVGEDYDRLPCKSEGDFYRLSLEEFVARHSPLHLNAAQPVSKFNARFDLGLSTSRPVLHFFLPELIEIIDDQYAPLDDPARKVPPEKIYTDGCGFMNGAALKVIKDTLGLDALPCAVQGRVFGSKGVWVLHPEHADVYGDELPRIWIRRSQQKVQLAMDMDPGELEALHPVHFIFDLVAVPRVSTSPHLNRHTIANLHHNGVPVSAFAELMRTDVDKMIVPLMQIKGPFAMPLLWRNVDNNEGVTRQRILQLALGAQRVLGLASRNEVPEDDEDVEDDTDEVTSSDAVNPLVLSGSRYLPGGKPISVAERFMRLIGAGFTPEEEYTHDEYQKVRDRVLKAFFDNLRLPLRASAEAFIVPDPTGKLRENEIYFRSSTLAFEDSPNIYDCHLMLGDCLLYRNPARLASDVRKVRAVDVPELVLYKDVIVVPCKGPVSLPSMLAGGDVDGDTAVCIWDPALVKPFTNAELVTVPDGFKEENFEPEDEIVAVQTLWEDIDPARRSDAQERSVILQRHLVSGVSASRTGLYSKYHDLAMFMFGYAHEQTQRIALMFNFILDSRKSGMVVKPDIFIADKRRFDYDIPECMGESSLAGNPRRPLRKEGLGRFVLEQLQDAAKEIEGNVKKRCETQLSGLAVKKDADIVALWKQYSDVPLLQDETAAVRDFVNDCYQKWLSIWGRSPSKRDRVFYGSKKEAQESRSKNDASRRAVAAEFNEGPDPARTSVLRKLGLLDKAMAACAYAAGRKFAFDVAFTQLTLIKAEKCGIAPTTELMSNFLTMPASAVKVLTSRLEVTGG</sequence>
<name>K5WCG5_PHACS</name>